<dbReference type="OrthoDB" id="5989967at2759"/>
<comment type="caution">
    <text evidence="1">The sequence shown here is derived from an EMBL/GenBank/DDBJ whole genome shotgun (WGS) entry which is preliminary data.</text>
</comment>
<dbReference type="Proteomes" id="UP000186817">
    <property type="component" value="Unassembled WGS sequence"/>
</dbReference>
<accession>A0A1Q9DGX0</accession>
<dbReference type="EMBL" id="LSRX01000544">
    <property type="protein sequence ID" value="OLP94389.1"/>
    <property type="molecule type" value="Genomic_DNA"/>
</dbReference>
<sequence>MDRKGQEAPTSLMLAVTAEATNSDGFCRAVAMSLSLLKEVEQRYLYDHWWPPESQRFTIHMEHDDLKAVLAEELGESFLERGSGIRCQLKRRRDRGKCGLRDVTSRSSPLH</sequence>
<evidence type="ECO:0000313" key="2">
    <source>
        <dbReference type="Proteomes" id="UP000186817"/>
    </source>
</evidence>
<keyword evidence="2" id="KW-1185">Reference proteome</keyword>
<gene>
    <name evidence="1" type="ORF">AK812_SmicGene23583</name>
</gene>
<organism evidence="1 2">
    <name type="scientific">Symbiodinium microadriaticum</name>
    <name type="common">Dinoflagellate</name>
    <name type="synonym">Zooxanthella microadriatica</name>
    <dbReference type="NCBI Taxonomy" id="2951"/>
    <lineage>
        <taxon>Eukaryota</taxon>
        <taxon>Sar</taxon>
        <taxon>Alveolata</taxon>
        <taxon>Dinophyceae</taxon>
        <taxon>Suessiales</taxon>
        <taxon>Symbiodiniaceae</taxon>
        <taxon>Symbiodinium</taxon>
    </lineage>
</organism>
<reference evidence="1 2" key="1">
    <citation type="submission" date="2016-02" db="EMBL/GenBank/DDBJ databases">
        <title>Genome analysis of coral dinoflagellate symbionts highlights evolutionary adaptations to a symbiotic lifestyle.</title>
        <authorList>
            <person name="Aranda M."/>
            <person name="Li Y."/>
            <person name="Liew Y.J."/>
            <person name="Baumgarten S."/>
            <person name="Simakov O."/>
            <person name="Wilson M."/>
            <person name="Piel J."/>
            <person name="Ashoor H."/>
            <person name="Bougouffa S."/>
            <person name="Bajic V.B."/>
            <person name="Ryu T."/>
            <person name="Ravasi T."/>
            <person name="Bayer T."/>
            <person name="Micklem G."/>
            <person name="Kim H."/>
            <person name="Bhak J."/>
            <person name="Lajeunesse T.C."/>
            <person name="Voolstra C.R."/>
        </authorList>
    </citation>
    <scope>NUCLEOTIDE SEQUENCE [LARGE SCALE GENOMIC DNA]</scope>
    <source>
        <strain evidence="1 2">CCMP2467</strain>
    </source>
</reference>
<protein>
    <submittedName>
        <fullName evidence="1">Uncharacterized protein</fullName>
    </submittedName>
</protein>
<proteinExistence type="predicted"/>
<name>A0A1Q9DGX0_SYMMI</name>
<dbReference type="AlphaFoldDB" id="A0A1Q9DGX0"/>
<evidence type="ECO:0000313" key="1">
    <source>
        <dbReference type="EMBL" id="OLP94389.1"/>
    </source>
</evidence>